<evidence type="ECO:0000256" key="2">
    <source>
        <dbReference type="ARBA" id="ARBA00022771"/>
    </source>
</evidence>
<dbReference type="Gene3D" id="2.20.25.240">
    <property type="match status" value="2"/>
</dbReference>
<accession>A0A9P0G7A0</accession>
<evidence type="ECO:0000313" key="6">
    <source>
        <dbReference type="Proteomes" id="UP001153636"/>
    </source>
</evidence>
<organism evidence="5 6">
    <name type="scientific">Psylliodes chrysocephalus</name>
    <dbReference type="NCBI Taxonomy" id="3402493"/>
    <lineage>
        <taxon>Eukaryota</taxon>
        <taxon>Metazoa</taxon>
        <taxon>Ecdysozoa</taxon>
        <taxon>Arthropoda</taxon>
        <taxon>Hexapoda</taxon>
        <taxon>Insecta</taxon>
        <taxon>Pterygota</taxon>
        <taxon>Neoptera</taxon>
        <taxon>Endopterygota</taxon>
        <taxon>Coleoptera</taxon>
        <taxon>Polyphaga</taxon>
        <taxon>Cucujiformia</taxon>
        <taxon>Chrysomeloidea</taxon>
        <taxon>Chrysomelidae</taxon>
        <taxon>Galerucinae</taxon>
        <taxon>Alticini</taxon>
        <taxon>Psylliodes</taxon>
    </lineage>
</organism>
<proteinExistence type="predicted"/>
<sequence length="170" mass="19868">MIFFYNTGLIYFDVGTKYPKIILDNYEYLMYRKESGRTLWKCRSYYGNKDIKDRCKSSLVTSGIIYFDVGTKYPKIILDQYEYRIYRKESGRTLWKCRSYFGSKDGKDRCKSTLETSGKIVNVNADFHNHAPPQKNKFKRTLSQTVTIVRAMSADWTQMNQGGCGLGPFE</sequence>
<evidence type="ECO:0000313" key="5">
    <source>
        <dbReference type="EMBL" id="CAH1102528.1"/>
    </source>
</evidence>
<dbReference type="GO" id="GO:0008270">
    <property type="term" value="F:zinc ion binding"/>
    <property type="evidence" value="ECO:0007669"/>
    <property type="project" value="UniProtKB-KW"/>
</dbReference>
<dbReference type="Pfam" id="PF04500">
    <property type="entry name" value="FLYWCH"/>
    <property type="match status" value="1"/>
</dbReference>
<keyword evidence="6" id="KW-1185">Reference proteome</keyword>
<reference evidence="5" key="1">
    <citation type="submission" date="2022-01" db="EMBL/GenBank/DDBJ databases">
        <authorList>
            <person name="King R."/>
        </authorList>
    </citation>
    <scope>NUCLEOTIDE SEQUENCE</scope>
</reference>
<dbReference type="InterPro" id="IPR007588">
    <property type="entry name" value="Znf_FLYWCH"/>
</dbReference>
<evidence type="ECO:0000256" key="1">
    <source>
        <dbReference type="ARBA" id="ARBA00022723"/>
    </source>
</evidence>
<dbReference type="EMBL" id="OV651825">
    <property type="protein sequence ID" value="CAH1102528.1"/>
    <property type="molecule type" value="Genomic_DNA"/>
</dbReference>
<keyword evidence="1" id="KW-0479">Metal-binding</keyword>
<name>A0A9P0G7A0_9CUCU</name>
<feature type="domain" description="FLYWCH-type" evidence="4">
    <location>
        <begin position="73"/>
        <end position="130"/>
    </location>
</feature>
<dbReference type="OrthoDB" id="6679857at2759"/>
<evidence type="ECO:0000256" key="3">
    <source>
        <dbReference type="ARBA" id="ARBA00022833"/>
    </source>
</evidence>
<gene>
    <name evidence="5" type="ORF">PSYICH_LOCUS3659</name>
</gene>
<keyword evidence="2" id="KW-0863">Zinc-finger</keyword>
<dbReference type="Proteomes" id="UP001153636">
    <property type="component" value="Chromosome 13"/>
</dbReference>
<keyword evidence="3" id="KW-0862">Zinc</keyword>
<protein>
    <recommendedName>
        <fullName evidence="4">FLYWCH-type domain-containing protein</fullName>
    </recommendedName>
</protein>
<dbReference type="AlphaFoldDB" id="A0A9P0G7A0"/>
<evidence type="ECO:0000259" key="4">
    <source>
        <dbReference type="Pfam" id="PF04500"/>
    </source>
</evidence>